<dbReference type="AlphaFoldDB" id="A0A8H1QQC8"/>
<accession>A0A8H1QQC8</accession>
<evidence type="ECO:0000313" key="3">
    <source>
        <dbReference type="Proteomes" id="UP000298111"/>
    </source>
</evidence>
<evidence type="ECO:0000256" key="1">
    <source>
        <dbReference type="SAM" id="MobiDB-lite"/>
    </source>
</evidence>
<reference evidence="2 3" key="1">
    <citation type="submission" date="2018-10" db="EMBL/GenBank/DDBJ databases">
        <title>Isolation of pseudouridimycin from Streptomyces albus DSM 40763.</title>
        <authorList>
            <person name="Rosenqvist P."/>
            <person name="Metsae-Ketelae M."/>
            <person name="Virta P."/>
        </authorList>
    </citation>
    <scope>NUCLEOTIDE SEQUENCE [LARGE SCALE GENOMIC DNA]</scope>
    <source>
        <strain evidence="2 3">DSM 40763</strain>
    </source>
</reference>
<comment type="caution">
    <text evidence="2">The sequence shown here is derived from an EMBL/GenBank/DDBJ whole genome shotgun (WGS) entry which is preliminary data.</text>
</comment>
<dbReference type="GeneID" id="75182744"/>
<sequence length="305" mass="33591">MSPDVLDLPERMLLLRDTVARKHLTRGVLSGSERLPLVALCRASEPVAGPSPRWEVRPLRELFDTARRLHEGRRTSADAWLAPRLHATLRLTRAEAAEPGLWNFLALAVAPDYVLWRHLPSEGSGKKEPAVSSDRFSGPHYKQAFARLWWAAELFRDGEDYEPAVSACRNQEFFNTLLRLEVIDHRPTARAATCLLEEGTVGTTREANALATAVNAAAGTLMYDVLAPDDGPDSEAVQKWIDEQDMTPPVSPTVLPLGPADGPVPDSSVGTMVELLRELFEQAPVRGKEEPQEAQDGREPPARAS</sequence>
<evidence type="ECO:0000313" key="2">
    <source>
        <dbReference type="EMBL" id="TGG81351.1"/>
    </source>
</evidence>
<feature type="region of interest" description="Disordered" evidence="1">
    <location>
        <begin position="280"/>
        <end position="305"/>
    </location>
</feature>
<proteinExistence type="predicted"/>
<name>A0A8H1QQC8_9ACTN</name>
<dbReference type="EMBL" id="RCIY01000065">
    <property type="protein sequence ID" value="TGG81351.1"/>
    <property type="molecule type" value="Genomic_DNA"/>
</dbReference>
<dbReference type="Pfam" id="PF19866">
    <property type="entry name" value="DUF6339"/>
    <property type="match status" value="1"/>
</dbReference>
<protein>
    <submittedName>
        <fullName evidence="2">Uncharacterized protein</fullName>
    </submittedName>
</protein>
<organism evidence="2 3">
    <name type="scientific">Streptomyces albus</name>
    <dbReference type="NCBI Taxonomy" id="1888"/>
    <lineage>
        <taxon>Bacteria</taxon>
        <taxon>Bacillati</taxon>
        <taxon>Actinomycetota</taxon>
        <taxon>Actinomycetes</taxon>
        <taxon>Kitasatosporales</taxon>
        <taxon>Streptomycetaceae</taxon>
        <taxon>Streptomyces</taxon>
    </lineage>
</organism>
<dbReference type="InterPro" id="IPR045920">
    <property type="entry name" value="DUF6339"/>
</dbReference>
<dbReference type="Proteomes" id="UP000298111">
    <property type="component" value="Unassembled WGS sequence"/>
</dbReference>
<gene>
    <name evidence="2" type="ORF">D8771_18040</name>
</gene>
<dbReference type="RefSeq" id="WP_135567185.1">
    <property type="nucleotide sequence ID" value="NZ_CP103060.1"/>
</dbReference>